<name>A0A875S8Z5_EENNA</name>
<dbReference type="InterPro" id="IPR000408">
    <property type="entry name" value="Reg_chr_condens"/>
</dbReference>
<dbReference type="Pfam" id="PF13540">
    <property type="entry name" value="RCC1_2"/>
    <property type="match status" value="2"/>
</dbReference>
<dbReference type="GeneID" id="62197128"/>
<feature type="repeat" description="RCC1" evidence="1">
    <location>
        <begin position="383"/>
        <end position="444"/>
    </location>
</feature>
<evidence type="ECO:0000256" key="1">
    <source>
        <dbReference type="PROSITE-ProRule" id="PRU00235"/>
    </source>
</evidence>
<dbReference type="PROSITE" id="PS50012">
    <property type="entry name" value="RCC1_3"/>
    <property type="match status" value="2"/>
</dbReference>
<dbReference type="InterPro" id="IPR053245">
    <property type="entry name" value="MitoProcess-Associated"/>
</dbReference>
<dbReference type="PANTHER" id="PTHR47563:SF1">
    <property type="entry name" value="PROTEIN FMP25, MITOCHONDRIAL"/>
    <property type="match status" value="1"/>
</dbReference>
<dbReference type="GO" id="GO:0034551">
    <property type="term" value="P:mitochondrial respiratory chain complex III assembly"/>
    <property type="evidence" value="ECO:0007669"/>
    <property type="project" value="TreeGrafter"/>
</dbReference>
<organism evidence="2 3">
    <name type="scientific">Eeniella nana</name>
    <name type="common">Yeast</name>
    <name type="synonym">Brettanomyces nanus</name>
    <dbReference type="NCBI Taxonomy" id="13502"/>
    <lineage>
        <taxon>Eukaryota</taxon>
        <taxon>Fungi</taxon>
        <taxon>Dikarya</taxon>
        <taxon>Ascomycota</taxon>
        <taxon>Saccharomycotina</taxon>
        <taxon>Pichiomycetes</taxon>
        <taxon>Pichiales</taxon>
        <taxon>Pichiaceae</taxon>
        <taxon>Brettanomyces</taxon>
    </lineage>
</organism>
<sequence>MFLLRPRTVLHGHLLTQSLGLRQLPKISRTFHNLAVAFNEQKDKKKYVFLKKQKLEGFSSSTGEEKPQPSSEQQAEFNEAYGATKKTQTTFWALAIVFIAVAGVEVYRKRDEFMKWYNSKEAPDAELNIESPNAEISSRKVFHLDKKLHKVTNPNPSSVPGLYVCGNNKHGISSEDSKLEQQLVMKRLSIFDNVLARSVCLGKKSGALVDDHGDLFQWGEGFGGDSKHPTVKGENLLKAEISNDTIYALNSKGEVVYLPESMEDQKYFSSKKKTWLGTQVKAFKRLTVTEPIQDIQCGKEHIVLLTRDGEVYTAATGFSKPIERSWGQFGLPNFSQFDEPPRINEVHNVTLLNKFVEDGKLRKRHIKQIAAGDFFTMCLDSMGRVWAFGKNTFGSIGREMDYNSEVISYPSEVKLVSKYFKRDELPRGISIAAGGDTAFATYASSNMYHLFEKSLQEDVSFGMEDIKDQELENLVHMAWGHGLKGQLGSGHYIHGQYEPTKIKNLNDIKEYNESTQRVEEIGVKSWAVGGSHIMVTLTNNDVYGWGDNEFGQLGNGRHGRVPEAVPMPSLLEPDDTRKTMTLTEVINDRLQLADTNKFQQIIAVGPDTTAVYYKRK</sequence>
<dbReference type="RefSeq" id="XP_038779907.1">
    <property type="nucleotide sequence ID" value="XM_038923979.1"/>
</dbReference>
<protein>
    <submittedName>
        <fullName evidence="2">Uncharacterized protein</fullName>
    </submittedName>
</protein>
<dbReference type="KEGG" id="bnn:FOA43_003728"/>
<dbReference type="OrthoDB" id="10256179at2759"/>
<evidence type="ECO:0000313" key="3">
    <source>
        <dbReference type="Proteomes" id="UP000662931"/>
    </source>
</evidence>
<keyword evidence="3" id="KW-1185">Reference proteome</keyword>
<proteinExistence type="predicted"/>
<dbReference type="Proteomes" id="UP000662931">
    <property type="component" value="Chromosome 4"/>
</dbReference>
<dbReference type="SUPFAM" id="SSF50985">
    <property type="entry name" value="RCC1/BLIP-II"/>
    <property type="match status" value="1"/>
</dbReference>
<reference evidence="2" key="1">
    <citation type="submission" date="2020-10" db="EMBL/GenBank/DDBJ databases">
        <authorList>
            <person name="Roach M.J.R."/>
        </authorList>
    </citation>
    <scope>NUCLEOTIDE SEQUENCE</scope>
    <source>
        <strain evidence="2">CBS 1945</strain>
    </source>
</reference>
<dbReference type="GO" id="GO:0005743">
    <property type="term" value="C:mitochondrial inner membrane"/>
    <property type="evidence" value="ECO:0007669"/>
    <property type="project" value="TreeGrafter"/>
</dbReference>
<gene>
    <name evidence="2" type="ORF">FOA43_003728</name>
</gene>
<dbReference type="Gene3D" id="2.130.10.30">
    <property type="entry name" value="Regulator of chromosome condensation 1/beta-lactamase-inhibitor protein II"/>
    <property type="match status" value="1"/>
</dbReference>
<dbReference type="AlphaFoldDB" id="A0A875S8Z5"/>
<evidence type="ECO:0000313" key="2">
    <source>
        <dbReference type="EMBL" id="QPG76342.1"/>
    </source>
</evidence>
<dbReference type="InterPro" id="IPR009091">
    <property type="entry name" value="RCC1/BLIP-II"/>
</dbReference>
<dbReference type="PANTHER" id="PTHR47563">
    <property type="entry name" value="PROTEIN FMP25, MITOCHONDRIAL"/>
    <property type="match status" value="1"/>
</dbReference>
<accession>A0A875S8Z5</accession>
<dbReference type="EMBL" id="CP064815">
    <property type="protein sequence ID" value="QPG76342.1"/>
    <property type="molecule type" value="Genomic_DNA"/>
</dbReference>
<feature type="repeat" description="RCC1" evidence="1">
    <location>
        <begin position="474"/>
        <end position="539"/>
    </location>
</feature>